<keyword evidence="8" id="KW-0395">Inflammatory response</keyword>
<dbReference type="InterPro" id="IPR001870">
    <property type="entry name" value="B30.2/SPRY"/>
</dbReference>
<evidence type="ECO:0000256" key="1">
    <source>
        <dbReference type="ARBA" id="ARBA00004514"/>
    </source>
</evidence>
<dbReference type="SUPFAM" id="SSF47986">
    <property type="entry name" value="DEATH domain"/>
    <property type="match status" value="1"/>
</dbReference>
<dbReference type="GO" id="GO:0016874">
    <property type="term" value="F:ligase activity"/>
    <property type="evidence" value="ECO:0007669"/>
    <property type="project" value="UniProtKB-KW"/>
</dbReference>
<dbReference type="Pfam" id="PF00619">
    <property type="entry name" value="CARD"/>
    <property type="match status" value="1"/>
</dbReference>
<dbReference type="Pfam" id="PF15227">
    <property type="entry name" value="zf-C3HC4_4"/>
    <property type="match status" value="1"/>
</dbReference>
<dbReference type="PROSITE" id="PS50119">
    <property type="entry name" value="ZF_BBOX"/>
    <property type="match status" value="1"/>
</dbReference>
<evidence type="ECO:0000256" key="2">
    <source>
        <dbReference type="ARBA" id="ARBA00022490"/>
    </source>
</evidence>
<dbReference type="PROSITE" id="PS50089">
    <property type="entry name" value="ZF_RING_2"/>
    <property type="match status" value="1"/>
</dbReference>
<dbReference type="InterPro" id="IPR003879">
    <property type="entry name" value="Butyrophylin_SPRY"/>
</dbReference>
<accession>A0A1S3KNP2</accession>
<dbReference type="InterPro" id="IPR001315">
    <property type="entry name" value="CARD"/>
</dbReference>
<dbReference type="SMART" id="SM00589">
    <property type="entry name" value="PRY"/>
    <property type="match status" value="1"/>
</dbReference>
<evidence type="ECO:0000259" key="12">
    <source>
        <dbReference type="PROSITE" id="PS50119"/>
    </source>
</evidence>
<evidence type="ECO:0000256" key="6">
    <source>
        <dbReference type="ARBA" id="ARBA00022833"/>
    </source>
</evidence>
<keyword evidence="3" id="KW-0399">Innate immunity</keyword>
<dbReference type="PANTHER" id="PTHR25465">
    <property type="entry name" value="B-BOX DOMAIN CONTAINING"/>
    <property type="match status" value="1"/>
</dbReference>
<keyword evidence="15" id="KW-1185">Reference proteome</keyword>
<dbReference type="Pfam" id="PF25600">
    <property type="entry name" value="TRIM_CC"/>
    <property type="match status" value="1"/>
</dbReference>
<keyword evidence="2" id="KW-0963">Cytoplasm</keyword>
<feature type="domain" description="RING-type" evidence="11">
    <location>
        <begin position="10"/>
        <end position="53"/>
    </location>
</feature>
<evidence type="ECO:0000259" key="13">
    <source>
        <dbReference type="PROSITE" id="PS50188"/>
    </source>
</evidence>
<evidence type="ECO:0000259" key="14">
    <source>
        <dbReference type="PROSITE" id="PS50209"/>
    </source>
</evidence>
<keyword evidence="6" id="KW-0862">Zinc</keyword>
<keyword evidence="5 9" id="KW-0863">Zinc-finger</keyword>
<evidence type="ECO:0000256" key="4">
    <source>
        <dbReference type="ARBA" id="ARBA00022723"/>
    </source>
</evidence>
<evidence type="ECO:0000256" key="5">
    <source>
        <dbReference type="ARBA" id="ARBA00022771"/>
    </source>
</evidence>
<dbReference type="Pfam" id="PF00622">
    <property type="entry name" value="SPRY"/>
    <property type="match status" value="1"/>
</dbReference>
<keyword evidence="4" id="KW-0479">Metal-binding</keyword>
<keyword evidence="16" id="KW-0436">Ligase</keyword>
<keyword evidence="7" id="KW-0391">Immunity</keyword>
<dbReference type="PROSITE" id="PS50209">
    <property type="entry name" value="CARD"/>
    <property type="match status" value="1"/>
</dbReference>
<dbReference type="CDD" id="cd19769">
    <property type="entry name" value="Bbox2_TRIM16-like"/>
    <property type="match status" value="1"/>
</dbReference>
<dbReference type="InterPro" id="IPR017907">
    <property type="entry name" value="Znf_RING_CS"/>
</dbReference>
<dbReference type="InterPro" id="IPR043136">
    <property type="entry name" value="B30.2/SPRY_sf"/>
</dbReference>
<evidence type="ECO:0000256" key="7">
    <source>
        <dbReference type="ARBA" id="ARBA00022859"/>
    </source>
</evidence>
<keyword evidence="10" id="KW-0175">Coiled coil</keyword>
<feature type="domain" description="B30.2/SPRY" evidence="13">
    <location>
        <begin position="451"/>
        <end position="642"/>
    </location>
</feature>
<evidence type="ECO:0000313" key="15">
    <source>
        <dbReference type="Proteomes" id="UP001652741"/>
    </source>
</evidence>
<dbReference type="RefSeq" id="XP_013980341.2">
    <property type="nucleotide sequence ID" value="XM_014124866.2"/>
</dbReference>
<dbReference type="SUPFAM" id="SSF57850">
    <property type="entry name" value="RING/U-box"/>
    <property type="match status" value="1"/>
</dbReference>
<dbReference type="Gene3D" id="1.10.533.10">
    <property type="entry name" value="Death Domain, Fas"/>
    <property type="match status" value="1"/>
</dbReference>
<organism evidence="15 16">
    <name type="scientific">Salmo salar</name>
    <name type="common">Atlantic salmon</name>
    <dbReference type="NCBI Taxonomy" id="8030"/>
    <lineage>
        <taxon>Eukaryota</taxon>
        <taxon>Metazoa</taxon>
        <taxon>Chordata</taxon>
        <taxon>Craniata</taxon>
        <taxon>Vertebrata</taxon>
        <taxon>Euteleostomi</taxon>
        <taxon>Actinopterygii</taxon>
        <taxon>Neopterygii</taxon>
        <taxon>Teleostei</taxon>
        <taxon>Protacanthopterygii</taxon>
        <taxon>Salmoniformes</taxon>
        <taxon>Salmonidae</taxon>
        <taxon>Salmoninae</taxon>
        <taxon>Salmo</taxon>
    </lineage>
</organism>
<dbReference type="CDD" id="cd08330">
    <property type="entry name" value="CARD_ASC_NALP1"/>
    <property type="match status" value="1"/>
</dbReference>
<proteinExistence type="predicted"/>
<dbReference type="InterPro" id="IPR033516">
    <property type="entry name" value="CARD8/ASC/NALP1_CARD"/>
</dbReference>
<dbReference type="Gene3D" id="2.60.120.920">
    <property type="match status" value="1"/>
</dbReference>
<dbReference type="GeneID" id="106561188"/>
<gene>
    <name evidence="16" type="primary">LOC106561188</name>
</gene>
<feature type="coiled-coil region" evidence="10">
    <location>
        <begin position="255"/>
        <end position="292"/>
    </location>
</feature>
<dbReference type="InterPro" id="IPR013320">
    <property type="entry name" value="ConA-like_dom_sf"/>
</dbReference>
<dbReference type="InterPro" id="IPR013083">
    <property type="entry name" value="Znf_RING/FYVE/PHD"/>
</dbReference>
<sequence length="642" mass="73260">MAEARDLISCSICLDLLKDPVAIPCGHNYCMDCIKGCWDQDDLKGVYSCPQCRQTFTPRPVLNRNPLLTELVEKLKKTEIQAAPPALCFGGPGDIECDVCTRKKLKAVKSCLVCLAFYCETHLQPHYESPAFKKHKLVKASTQLQEKICSHHDKLLEVYCRTDQQCICYQCEMEKHKGHDTVSPAVERIERLKQLSDNQAKQRIQEREGKIQEVRQAVKSLKRSAQTAVEESERIFTELVHSIDKRRSEMKEFIRAQEKAEVSRAEGLLKQLEQDVAELKRREAELEQLSHTEDHIHFLQSFQSLCVPPGSEALPSITVYQISFEDLKKSISALKQRLEVMFKEEMAKIPGKVLMPATISTEEYGVQFVDEQRSELIQRVTMVMPIADELLQRCMLHKEMYNTIRDARPSQEQMRLLYEALHSGGSKVKAAFYEILREKQHYLVNLATNLHDVPLPEPRIREEFLKYSLPLTLDPNSAQKCLCLSEGNRKVTNNGKAQPYLHHSDRFTYFVQVLCREGLSRACYWEVEWSGDSVKVAVSYKGIIRNGNGWDEVGAFGRNDQSLSLYCSTSRCTFMHNCSTTVITVPCSSRVGVYLDHRAGTLSFYNVSDTMTLLHRVQTTFTEPLYPGFTVGHGSSVKILTQ</sequence>
<dbReference type="SMART" id="SM00336">
    <property type="entry name" value="BBOX"/>
    <property type="match status" value="1"/>
</dbReference>
<feature type="domain" description="B box-type" evidence="12">
    <location>
        <begin position="144"/>
        <end position="184"/>
    </location>
</feature>
<evidence type="ECO:0000313" key="16">
    <source>
        <dbReference type="RefSeq" id="XP_013980341.2"/>
    </source>
</evidence>
<reference evidence="16" key="1">
    <citation type="submission" date="2025-08" db="UniProtKB">
        <authorList>
            <consortium name="RefSeq"/>
        </authorList>
    </citation>
    <scope>IDENTIFICATION</scope>
</reference>
<dbReference type="Pfam" id="PF13765">
    <property type="entry name" value="PRY"/>
    <property type="match status" value="1"/>
</dbReference>
<dbReference type="Gene3D" id="3.30.40.10">
    <property type="entry name" value="Zinc/RING finger domain, C3HC4 (zinc finger)"/>
    <property type="match status" value="1"/>
</dbReference>
<dbReference type="InterPro" id="IPR006574">
    <property type="entry name" value="PRY"/>
</dbReference>
<dbReference type="SUPFAM" id="SSF57845">
    <property type="entry name" value="B-box zinc-binding domain"/>
    <property type="match status" value="1"/>
</dbReference>
<dbReference type="Gene3D" id="4.10.830.40">
    <property type="match status" value="1"/>
</dbReference>
<dbReference type="Gene3D" id="3.30.160.60">
    <property type="entry name" value="Classic Zinc Finger"/>
    <property type="match status" value="1"/>
</dbReference>
<evidence type="ECO:0000256" key="8">
    <source>
        <dbReference type="ARBA" id="ARBA00023198"/>
    </source>
</evidence>
<dbReference type="InterPro" id="IPR058030">
    <property type="entry name" value="TRIM8/14/16/25/29/45/65_CC"/>
</dbReference>
<dbReference type="CDD" id="cd16040">
    <property type="entry name" value="SPRY_PRY_SNTX"/>
    <property type="match status" value="1"/>
</dbReference>
<dbReference type="Proteomes" id="UP001652741">
    <property type="component" value="Chromosome ssa10"/>
</dbReference>
<dbReference type="PRINTS" id="PR01407">
    <property type="entry name" value="BUTYPHLNCDUF"/>
</dbReference>
<protein>
    <submittedName>
        <fullName evidence="16">E3 ubiquitin/ISG15 ligase TRIM25 isoform X1</fullName>
    </submittedName>
</protein>
<dbReference type="Pfam" id="PF00643">
    <property type="entry name" value="zf-B_box"/>
    <property type="match status" value="1"/>
</dbReference>
<dbReference type="PANTHER" id="PTHR25465:SF5">
    <property type="entry name" value="E3 UBIQUITIN_ISG15 LIGASE TRIM25-RELATED"/>
    <property type="match status" value="1"/>
</dbReference>
<evidence type="ECO:0000256" key="10">
    <source>
        <dbReference type="SAM" id="Coils"/>
    </source>
</evidence>
<dbReference type="SMART" id="SM00184">
    <property type="entry name" value="RING"/>
    <property type="match status" value="1"/>
</dbReference>
<dbReference type="InterPro" id="IPR001841">
    <property type="entry name" value="Znf_RING"/>
</dbReference>
<dbReference type="InterPro" id="IPR000315">
    <property type="entry name" value="Znf_B-box"/>
</dbReference>
<evidence type="ECO:0000256" key="3">
    <source>
        <dbReference type="ARBA" id="ARBA00022588"/>
    </source>
</evidence>
<dbReference type="PROSITE" id="PS50188">
    <property type="entry name" value="B302_SPRY"/>
    <property type="match status" value="1"/>
</dbReference>
<evidence type="ECO:0000259" key="11">
    <source>
        <dbReference type="PROSITE" id="PS50089"/>
    </source>
</evidence>
<dbReference type="InterPro" id="IPR003877">
    <property type="entry name" value="SPRY_dom"/>
</dbReference>
<dbReference type="SUPFAM" id="SSF49899">
    <property type="entry name" value="Concanavalin A-like lectins/glucanases"/>
    <property type="match status" value="1"/>
</dbReference>
<dbReference type="PROSITE" id="PS00518">
    <property type="entry name" value="ZF_RING_1"/>
    <property type="match status" value="1"/>
</dbReference>
<feature type="domain" description="CARD" evidence="14">
    <location>
        <begin position="361"/>
        <end position="451"/>
    </location>
</feature>
<dbReference type="InterPro" id="IPR011029">
    <property type="entry name" value="DEATH-like_dom_sf"/>
</dbReference>
<feature type="coiled-coil region" evidence="10">
    <location>
        <begin position="204"/>
        <end position="231"/>
    </location>
</feature>
<dbReference type="SMART" id="SM00449">
    <property type="entry name" value="SPRY"/>
    <property type="match status" value="1"/>
</dbReference>
<comment type="subcellular location">
    <subcellularLocation>
        <location evidence="1">Cytoplasm</location>
        <location evidence="1">Cytosol</location>
    </subcellularLocation>
</comment>
<dbReference type="InterPro" id="IPR051051">
    <property type="entry name" value="E3_ubiq-ligase_TRIM/RNF"/>
</dbReference>
<evidence type="ECO:0000256" key="9">
    <source>
        <dbReference type="PROSITE-ProRule" id="PRU00024"/>
    </source>
</evidence>
<name>A0A1S3KNP2_SALSA</name>